<dbReference type="Pfam" id="PF01757">
    <property type="entry name" value="Acyl_transf_3"/>
    <property type="match status" value="1"/>
</dbReference>
<dbReference type="InterPro" id="IPR009081">
    <property type="entry name" value="PP-bd_ACP"/>
</dbReference>
<sequence>MTATADLGFAAGLAAHGSRIAEASTGTTYEELDRRVAAMADRLGATRRLVLLATRNDLDSLVAYLAALRGGHPVLLCAPAQAEALTAAYDPDVVVAEDVVERRPGTAHDLHPDLALLLSTSGTTGSPKLVRLSADNLRANAEAIAEYLDIRPTDRAITSLPVHYCYGLSVVNSNLLRGAGLVLTDRSVVDAEFWDLVREHEVTSLHGVPHTFDLLDSTGFADRDLPSLRYVTQAGGRLAPERVAAYAELGDQRGWRFFVMYGQTEATARMAYLPPELARTHPSAIGVPVPGGSFEVVDDELVYRGPNVMLGYASGPADLALGRTTWELRTGDLGRLTEDGLYEVVGRRSRFVKPYGLRVDLDQVERVLADAGLPAVCAGDDDVLVVAVRRGVRRAGALVRERFGLPSVRVVRVDEFPLLDNGKVDYRAVGRLGAPAGVESRAVVGSVRELFASALGEDVRDDSTFVSLGGDSLTYVRVSVELERLLGRLPANWPELPVAVLERGRVAPRRVAVVETDIVLRALAIVLVVGSHVKAFDVTGGAHLLLVIAGWNFARFLLPGSPRRILRSAALVAVPTSLWLVYRVFTTDDVTWVNVVLINNFVRTGAVGYWFVEVLVHVLVVLAVVFAVPRVRAWERAHGFAFALVALGMLSLPRLVFGVDASFVERNMTTLGAVWFFALGWLAFRAGGVVARGVVAGGVVAGGVVAGGVVAGGVVADSVVRRCAVLVVAMALVPGSFDDPAREGVVLAGVALLLALPGVPLPRPVVGVVSLVASASLYTYLTHYAVFPPLLEFFPPVVVVVLSIVVGIAAWRATRFASRWSG</sequence>
<gene>
    <name evidence="5" type="ORF">DFJ66_7581</name>
</gene>
<feature type="transmembrane region" description="Helical" evidence="1">
    <location>
        <begin position="793"/>
        <end position="811"/>
    </location>
</feature>
<dbReference type="InterPro" id="IPR042099">
    <property type="entry name" value="ANL_N_sf"/>
</dbReference>
<dbReference type="SUPFAM" id="SSF47336">
    <property type="entry name" value="ACP-like"/>
    <property type="match status" value="1"/>
</dbReference>
<feature type="transmembrane region" description="Helical" evidence="1">
    <location>
        <begin position="565"/>
        <end position="585"/>
    </location>
</feature>
<evidence type="ECO:0000313" key="6">
    <source>
        <dbReference type="Proteomes" id="UP000272729"/>
    </source>
</evidence>
<dbReference type="Pfam" id="PF00501">
    <property type="entry name" value="AMP-binding"/>
    <property type="match status" value="1"/>
</dbReference>
<feature type="domain" description="Carrier" evidence="3">
    <location>
        <begin position="447"/>
        <end position="487"/>
    </location>
</feature>
<protein>
    <submittedName>
        <fullName evidence="5">Acyl-CoA synthetase (AMP-forming)/AMP-acid ligase II</fullName>
    </submittedName>
</protein>
<keyword evidence="1" id="KW-0472">Membrane</keyword>
<feature type="transmembrane region" description="Helical" evidence="1">
    <location>
        <begin position="640"/>
        <end position="657"/>
    </location>
</feature>
<dbReference type="RefSeq" id="WP_121228598.1">
    <property type="nucleotide sequence ID" value="NZ_JBIUBA010000018.1"/>
</dbReference>
<feature type="domain" description="AMP-dependent synthetase/ligase" evidence="2">
    <location>
        <begin position="104"/>
        <end position="312"/>
    </location>
</feature>
<feature type="transmembrane region" description="Helical" evidence="1">
    <location>
        <begin position="669"/>
        <end position="687"/>
    </location>
</feature>
<accession>A0A495XRD9</accession>
<dbReference type="Pfam" id="PF00550">
    <property type="entry name" value="PP-binding"/>
    <property type="match status" value="1"/>
</dbReference>
<feature type="transmembrane region" description="Helical" evidence="1">
    <location>
        <begin position="607"/>
        <end position="628"/>
    </location>
</feature>
<feature type="transmembrane region" description="Helical" evidence="1">
    <location>
        <begin position="768"/>
        <end position="787"/>
    </location>
</feature>
<dbReference type="Proteomes" id="UP000272729">
    <property type="component" value="Unassembled WGS sequence"/>
</dbReference>
<feature type="transmembrane region" description="Helical" evidence="1">
    <location>
        <begin position="540"/>
        <end position="558"/>
    </location>
</feature>
<dbReference type="OrthoDB" id="8445630at2"/>
<proteinExistence type="predicted"/>
<dbReference type="EMBL" id="RBXR01000001">
    <property type="protein sequence ID" value="RKT74238.1"/>
    <property type="molecule type" value="Genomic_DNA"/>
</dbReference>
<feature type="transmembrane region" description="Helical" evidence="1">
    <location>
        <begin position="744"/>
        <end position="761"/>
    </location>
</feature>
<evidence type="ECO:0000259" key="2">
    <source>
        <dbReference type="Pfam" id="PF00501"/>
    </source>
</evidence>
<evidence type="ECO:0000313" key="5">
    <source>
        <dbReference type="EMBL" id="RKT74238.1"/>
    </source>
</evidence>
<feature type="domain" description="Acyltransferase 3" evidence="4">
    <location>
        <begin position="519"/>
        <end position="808"/>
    </location>
</feature>
<dbReference type="GO" id="GO:0016747">
    <property type="term" value="F:acyltransferase activity, transferring groups other than amino-acyl groups"/>
    <property type="evidence" value="ECO:0007669"/>
    <property type="project" value="InterPro"/>
</dbReference>
<dbReference type="InterPro" id="IPR050237">
    <property type="entry name" value="ATP-dep_AMP-bd_enzyme"/>
</dbReference>
<dbReference type="InterPro" id="IPR036736">
    <property type="entry name" value="ACP-like_sf"/>
</dbReference>
<dbReference type="SUPFAM" id="SSF56801">
    <property type="entry name" value="Acetyl-CoA synthetase-like"/>
    <property type="match status" value="1"/>
</dbReference>
<keyword evidence="1" id="KW-1133">Transmembrane helix</keyword>
<keyword evidence="1" id="KW-0812">Transmembrane</keyword>
<organism evidence="5 6">
    <name type="scientific">Saccharothrix variisporea</name>
    <dbReference type="NCBI Taxonomy" id="543527"/>
    <lineage>
        <taxon>Bacteria</taxon>
        <taxon>Bacillati</taxon>
        <taxon>Actinomycetota</taxon>
        <taxon>Actinomycetes</taxon>
        <taxon>Pseudonocardiales</taxon>
        <taxon>Pseudonocardiaceae</taxon>
        <taxon>Saccharothrix</taxon>
    </lineage>
</organism>
<dbReference type="PANTHER" id="PTHR43767:SF1">
    <property type="entry name" value="NONRIBOSOMAL PEPTIDE SYNTHASE PES1 (EUROFUNG)-RELATED"/>
    <property type="match status" value="1"/>
</dbReference>
<dbReference type="PANTHER" id="PTHR43767">
    <property type="entry name" value="LONG-CHAIN-FATTY-ACID--COA LIGASE"/>
    <property type="match status" value="1"/>
</dbReference>
<name>A0A495XRD9_9PSEU</name>
<reference evidence="5 6" key="1">
    <citation type="submission" date="2018-10" db="EMBL/GenBank/DDBJ databases">
        <title>Sequencing the genomes of 1000 actinobacteria strains.</title>
        <authorList>
            <person name="Klenk H.-P."/>
        </authorList>
    </citation>
    <scope>NUCLEOTIDE SEQUENCE [LARGE SCALE GENOMIC DNA]</scope>
    <source>
        <strain evidence="5 6">DSM 43911</strain>
    </source>
</reference>
<evidence type="ECO:0000256" key="1">
    <source>
        <dbReference type="SAM" id="Phobius"/>
    </source>
</evidence>
<feature type="transmembrane region" description="Helical" evidence="1">
    <location>
        <begin position="694"/>
        <end position="716"/>
    </location>
</feature>
<comment type="caution">
    <text evidence="5">The sequence shown here is derived from an EMBL/GenBank/DDBJ whole genome shotgun (WGS) entry which is preliminary data.</text>
</comment>
<evidence type="ECO:0000259" key="3">
    <source>
        <dbReference type="Pfam" id="PF00550"/>
    </source>
</evidence>
<dbReference type="Gene3D" id="3.40.50.12780">
    <property type="entry name" value="N-terminal domain of ligase-like"/>
    <property type="match status" value="1"/>
</dbReference>
<dbReference type="InterPro" id="IPR002656">
    <property type="entry name" value="Acyl_transf_3_dom"/>
</dbReference>
<keyword evidence="6" id="KW-1185">Reference proteome</keyword>
<dbReference type="InterPro" id="IPR000873">
    <property type="entry name" value="AMP-dep_synth/lig_dom"/>
</dbReference>
<dbReference type="GO" id="GO:0016874">
    <property type="term" value="F:ligase activity"/>
    <property type="evidence" value="ECO:0007669"/>
    <property type="project" value="UniProtKB-KW"/>
</dbReference>
<evidence type="ECO:0000259" key="4">
    <source>
        <dbReference type="Pfam" id="PF01757"/>
    </source>
</evidence>
<dbReference type="AlphaFoldDB" id="A0A495XRD9"/>
<keyword evidence="5" id="KW-0436">Ligase</keyword>